<accession>A0ABP7E1S3</accession>
<dbReference type="PROSITE" id="PS50977">
    <property type="entry name" value="HTH_TETR_2"/>
    <property type="match status" value="1"/>
</dbReference>
<dbReference type="InterPro" id="IPR001647">
    <property type="entry name" value="HTH_TetR"/>
</dbReference>
<dbReference type="Pfam" id="PF21597">
    <property type="entry name" value="TetR_C_43"/>
    <property type="match status" value="1"/>
</dbReference>
<organism evidence="6 7">
    <name type="scientific">Streptomyces tremellae</name>
    <dbReference type="NCBI Taxonomy" id="1124239"/>
    <lineage>
        <taxon>Bacteria</taxon>
        <taxon>Bacillati</taxon>
        <taxon>Actinomycetota</taxon>
        <taxon>Actinomycetes</taxon>
        <taxon>Kitasatosporales</taxon>
        <taxon>Streptomycetaceae</taxon>
        <taxon>Streptomyces</taxon>
    </lineage>
</organism>
<keyword evidence="1" id="KW-0805">Transcription regulation</keyword>
<dbReference type="PRINTS" id="PR00455">
    <property type="entry name" value="HTHTETR"/>
</dbReference>
<dbReference type="Proteomes" id="UP001499884">
    <property type="component" value="Unassembled WGS sequence"/>
</dbReference>
<dbReference type="InterPro" id="IPR009057">
    <property type="entry name" value="Homeodomain-like_sf"/>
</dbReference>
<dbReference type="RefSeq" id="WP_345641254.1">
    <property type="nucleotide sequence ID" value="NZ_BAABEP010000003.1"/>
</dbReference>
<evidence type="ECO:0000256" key="2">
    <source>
        <dbReference type="ARBA" id="ARBA00023125"/>
    </source>
</evidence>
<evidence type="ECO:0000313" key="6">
    <source>
        <dbReference type="EMBL" id="GAA3712998.1"/>
    </source>
</evidence>
<evidence type="ECO:0000256" key="3">
    <source>
        <dbReference type="ARBA" id="ARBA00023163"/>
    </source>
</evidence>
<dbReference type="Pfam" id="PF00440">
    <property type="entry name" value="TetR_N"/>
    <property type="match status" value="1"/>
</dbReference>
<dbReference type="PANTHER" id="PTHR30055">
    <property type="entry name" value="HTH-TYPE TRANSCRIPTIONAL REGULATOR RUTR"/>
    <property type="match status" value="1"/>
</dbReference>
<evidence type="ECO:0000256" key="4">
    <source>
        <dbReference type="PROSITE-ProRule" id="PRU00335"/>
    </source>
</evidence>
<dbReference type="InterPro" id="IPR049445">
    <property type="entry name" value="TetR_SbtR-like_C"/>
</dbReference>
<name>A0ABP7E1S3_9ACTN</name>
<feature type="domain" description="HTH tetR-type" evidence="5">
    <location>
        <begin position="10"/>
        <end position="69"/>
    </location>
</feature>
<gene>
    <name evidence="6" type="ORF">GCM10023082_08420</name>
</gene>
<comment type="caution">
    <text evidence="6">The sequence shown here is derived from an EMBL/GenBank/DDBJ whole genome shotgun (WGS) entry which is preliminary data.</text>
</comment>
<protein>
    <submittedName>
        <fullName evidence="6">TetR/AcrR family transcriptional regulator</fullName>
    </submittedName>
</protein>
<proteinExistence type="predicted"/>
<evidence type="ECO:0000313" key="7">
    <source>
        <dbReference type="Proteomes" id="UP001499884"/>
    </source>
</evidence>
<keyword evidence="7" id="KW-1185">Reference proteome</keyword>
<sequence length="201" mass="21233">MGKGLRRDAADNRARIVEAAAAAFAERGRAVPMEDIARRAGVAPATLYRRFPTKEALLAELVAGFSAELAALAEGALRLPPAEGLDRLLRTVGHRIAAARGYLPLAWGELASSEQVGHLREITAAVLERARAAGAVDPRVTVSDVATVVWALRGVIETAGDIAPAAWERHLDFVAAGLRRGPERLSAPALALDDVDRITGP</sequence>
<dbReference type="PANTHER" id="PTHR30055:SF234">
    <property type="entry name" value="HTH-TYPE TRANSCRIPTIONAL REGULATOR BETI"/>
    <property type="match status" value="1"/>
</dbReference>
<keyword evidence="2 4" id="KW-0238">DNA-binding</keyword>
<dbReference type="Gene3D" id="1.10.357.10">
    <property type="entry name" value="Tetracycline Repressor, domain 2"/>
    <property type="match status" value="1"/>
</dbReference>
<dbReference type="SUPFAM" id="SSF46689">
    <property type="entry name" value="Homeodomain-like"/>
    <property type="match status" value="1"/>
</dbReference>
<keyword evidence="3" id="KW-0804">Transcription</keyword>
<feature type="DNA-binding region" description="H-T-H motif" evidence="4">
    <location>
        <begin position="32"/>
        <end position="51"/>
    </location>
</feature>
<dbReference type="EMBL" id="BAABEP010000003">
    <property type="protein sequence ID" value="GAA3712998.1"/>
    <property type="molecule type" value="Genomic_DNA"/>
</dbReference>
<evidence type="ECO:0000256" key="1">
    <source>
        <dbReference type="ARBA" id="ARBA00023015"/>
    </source>
</evidence>
<dbReference type="SUPFAM" id="SSF48498">
    <property type="entry name" value="Tetracyclin repressor-like, C-terminal domain"/>
    <property type="match status" value="1"/>
</dbReference>
<dbReference type="InterPro" id="IPR050109">
    <property type="entry name" value="HTH-type_TetR-like_transc_reg"/>
</dbReference>
<dbReference type="InterPro" id="IPR036271">
    <property type="entry name" value="Tet_transcr_reg_TetR-rel_C_sf"/>
</dbReference>
<evidence type="ECO:0000259" key="5">
    <source>
        <dbReference type="PROSITE" id="PS50977"/>
    </source>
</evidence>
<reference evidence="7" key="1">
    <citation type="journal article" date="2019" name="Int. J. Syst. Evol. Microbiol.">
        <title>The Global Catalogue of Microorganisms (GCM) 10K type strain sequencing project: providing services to taxonomists for standard genome sequencing and annotation.</title>
        <authorList>
            <consortium name="The Broad Institute Genomics Platform"/>
            <consortium name="The Broad Institute Genome Sequencing Center for Infectious Disease"/>
            <person name="Wu L."/>
            <person name="Ma J."/>
        </authorList>
    </citation>
    <scope>NUCLEOTIDE SEQUENCE [LARGE SCALE GENOMIC DNA]</scope>
    <source>
        <strain evidence="7">JCM 30846</strain>
    </source>
</reference>